<dbReference type="GO" id="GO:0015297">
    <property type="term" value="F:antiporter activity"/>
    <property type="evidence" value="ECO:0007669"/>
    <property type="project" value="UniProtKB-KW"/>
</dbReference>
<dbReference type="InterPro" id="IPR050222">
    <property type="entry name" value="MATE_MdtK"/>
</dbReference>
<gene>
    <name evidence="11" type="ORF">DSOUD_0792</name>
</gene>
<feature type="transmembrane region" description="Helical" evidence="10">
    <location>
        <begin position="99"/>
        <end position="117"/>
    </location>
</feature>
<feature type="transmembrane region" description="Helical" evidence="10">
    <location>
        <begin position="194"/>
        <end position="219"/>
    </location>
</feature>
<feature type="transmembrane region" description="Helical" evidence="10">
    <location>
        <begin position="137"/>
        <end position="157"/>
    </location>
</feature>
<reference evidence="11 12" key="1">
    <citation type="submission" date="2015-07" db="EMBL/GenBank/DDBJ databases">
        <title>Isolation and Genomic Characterization of a Novel Halophilic Metal-Reducing Deltaproteobacterium from the Deep Subsurface.</title>
        <authorList>
            <person name="Badalamenti J.P."/>
            <person name="Summers Z.M."/>
            <person name="Gralnick J.A."/>
            <person name="Bond D.R."/>
        </authorList>
    </citation>
    <scope>NUCLEOTIDE SEQUENCE [LARGE SCALE GENOMIC DNA]</scope>
    <source>
        <strain evidence="11 12">WTL</strain>
    </source>
</reference>
<evidence type="ECO:0000256" key="1">
    <source>
        <dbReference type="ARBA" id="ARBA00004651"/>
    </source>
</evidence>
<keyword evidence="4" id="KW-1003">Cell membrane</keyword>
<dbReference type="PIRSF" id="PIRSF006603">
    <property type="entry name" value="DinF"/>
    <property type="match status" value="1"/>
</dbReference>
<evidence type="ECO:0000256" key="4">
    <source>
        <dbReference type="ARBA" id="ARBA00022475"/>
    </source>
</evidence>
<keyword evidence="7" id="KW-0406">Ion transport</keyword>
<dbReference type="Pfam" id="PF01554">
    <property type="entry name" value="MatE"/>
    <property type="match status" value="2"/>
</dbReference>
<feature type="transmembrane region" description="Helical" evidence="10">
    <location>
        <begin position="427"/>
        <end position="448"/>
    </location>
</feature>
<evidence type="ECO:0000256" key="8">
    <source>
        <dbReference type="ARBA" id="ARBA00023136"/>
    </source>
</evidence>
<dbReference type="PANTHER" id="PTHR43298:SF2">
    <property type="entry name" value="FMN_FAD EXPORTER YEEO-RELATED"/>
    <property type="match status" value="1"/>
</dbReference>
<keyword evidence="2" id="KW-0813">Transport</keyword>
<dbReference type="PANTHER" id="PTHR43298">
    <property type="entry name" value="MULTIDRUG RESISTANCE PROTEIN NORM-RELATED"/>
    <property type="match status" value="1"/>
</dbReference>
<dbReference type="KEGG" id="des:DSOUD_0792"/>
<feature type="transmembrane region" description="Helical" evidence="10">
    <location>
        <begin position="169"/>
        <end position="188"/>
    </location>
</feature>
<accession>A0A0M3QF45</accession>
<evidence type="ECO:0000256" key="7">
    <source>
        <dbReference type="ARBA" id="ARBA00023065"/>
    </source>
</evidence>
<dbReference type="GO" id="GO:0042910">
    <property type="term" value="F:xenobiotic transmembrane transporter activity"/>
    <property type="evidence" value="ECO:0007669"/>
    <property type="project" value="InterPro"/>
</dbReference>
<feature type="transmembrane region" description="Helical" evidence="10">
    <location>
        <begin position="322"/>
        <end position="343"/>
    </location>
</feature>
<evidence type="ECO:0000256" key="6">
    <source>
        <dbReference type="ARBA" id="ARBA00022989"/>
    </source>
</evidence>
<feature type="transmembrane region" description="Helical" evidence="10">
    <location>
        <begin position="355"/>
        <end position="374"/>
    </location>
</feature>
<feature type="transmembrane region" description="Helical" evidence="10">
    <location>
        <begin position="395"/>
        <end position="415"/>
    </location>
</feature>
<dbReference type="EMBL" id="CP010802">
    <property type="protein sequence ID" value="ALC15579.1"/>
    <property type="molecule type" value="Genomic_DNA"/>
</dbReference>
<dbReference type="GO" id="GO:0006811">
    <property type="term" value="P:monoatomic ion transport"/>
    <property type="evidence" value="ECO:0007669"/>
    <property type="project" value="UniProtKB-KW"/>
</dbReference>
<dbReference type="OrthoDB" id="9780160at2"/>
<dbReference type="STRING" id="1603606.DSOUD_0792"/>
<keyword evidence="8 10" id="KW-0472">Membrane</keyword>
<dbReference type="Proteomes" id="UP000057158">
    <property type="component" value="Chromosome"/>
</dbReference>
<feature type="transmembrane region" description="Helical" evidence="10">
    <location>
        <begin position="283"/>
        <end position="310"/>
    </location>
</feature>
<organism evidence="11 12">
    <name type="scientific">Desulfuromonas soudanensis</name>
    <dbReference type="NCBI Taxonomy" id="1603606"/>
    <lineage>
        <taxon>Bacteria</taxon>
        <taxon>Pseudomonadati</taxon>
        <taxon>Thermodesulfobacteriota</taxon>
        <taxon>Desulfuromonadia</taxon>
        <taxon>Desulfuromonadales</taxon>
        <taxon>Desulfuromonadaceae</taxon>
        <taxon>Desulfuromonas</taxon>
    </lineage>
</organism>
<protein>
    <recommendedName>
        <fullName evidence="9">Multidrug-efflux transporter</fullName>
    </recommendedName>
</protein>
<dbReference type="InterPro" id="IPR002528">
    <property type="entry name" value="MATE_fam"/>
</dbReference>
<proteinExistence type="predicted"/>
<keyword evidence="3" id="KW-0050">Antiport</keyword>
<dbReference type="CDD" id="cd13131">
    <property type="entry name" value="MATE_NorM_like"/>
    <property type="match status" value="1"/>
</dbReference>
<feature type="transmembrane region" description="Helical" evidence="10">
    <location>
        <begin position="52"/>
        <end position="78"/>
    </location>
</feature>
<name>A0A0M3QF45_9BACT</name>
<feature type="transmembrane region" description="Helical" evidence="10">
    <location>
        <begin position="248"/>
        <end position="271"/>
    </location>
</feature>
<keyword evidence="12" id="KW-1185">Reference proteome</keyword>
<dbReference type="PATRIC" id="fig|1603606.3.peg.869"/>
<evidence type="ECO:0000256" key="5">
    <source>
        <dbReference type="ARBA" id="ARBA00022692"/>
    </source>
</evidence>
<evidence type="ECO:0000256" key="10">
    <source>
        <dbReference type="SAM" id="Phobius"/>
    </source>
</evidence>
<evidence type="ECO:0000313" key="11">
    <source>
        <dbReference type="EMBL" id="ALC15579.1"/>
    </source>
</evidence>
<keyword evidence="5 10" id="KW-0812">Transmembrane</keyword>
<comment type="subcellular location">
    <subcellularLocation>
        <location evidence="1">Cell membrane</location>
        <topology evidence="1">Multi-pass membrane protein</topology>
    </subcellularLocation>
</comment>
<dbReference type="NCBIfam" id="TIGR00797">
    <property type="entry name" value="matE"/>
    <property type="match status" value="1"/>
</dbReference>
<evidence type="ECO:0000256" key="3">
    <source>
        <dbReference type="ARBA" id="ARBA00022449"/>
    </source>
</evidence>
<evidence type="ECO:0000313" key="12">
    <source>
        <dbReference type="Proteomes" id="UP000057158"/>
    </source>
</evidence>
<evidence type="ECO:0000256" key="2">
    <source>
        <dbReference type="ARBA" id="ARBA00022448"/>
    </source>
</evidence>
<evidence type="ECO:0000256" key="9">
    <source>
        <dbReference type="ARBA" id="ARBA00031636"/>
    </source>
</evidence>
<keyword evidence="6 10" id="KW-1133">Transmembrane helix</keyword>
<dbReference type="AlphaFoldDB" id="A0A0M3QF45"/>
<sequence length="463" mass="48224">MPSAAPARRQRIVAELGALLTLAGPLIAAQVAQSAMGFVDTVMAGRVSSVDLAAVALGSSIWFPAFLFLLGILMAVTPTVAQLHGAGRQEEIGGHVRQALFLGVLISLAIALALRHAEPVLTLMEVDPRAVPLTLAYLRGVSWGMPAVAGFFVLRHFSEGLSCSKPSMVIGLIGLCFNIVANYLLIYGKLGLPALGGAGCGWATALTMWVMGLGMAVAVRRGAVYRPAKLFAGWPRPDLGEWGKILRLGLPIGCSLFVEASIFAVIALLIGSLGADIVAAHQIALSFASLIFMVPMSIATAISVRVGWALGRGDLLLARRAGGIGIALTVAFALFSAASTYLLRGPIAALYTPHAGVASMAASLLVLGALFQVSDAVQVSASGALRGYKDTRTPMLLLIFAYWVIGLPLGATLGLTSALGPPMGARGFWIGLIAGLSVAALLLTLRLVRVVRKHRRKSLLPAD</sequence>
<dbReference type="InterPro" id="IPR048279">
    <property type="entry name" value="MdtK-like"/>
</dbReference>
<dbReference type="RefSeq" id="WP_053549773.1">
    <property type="nucleotide sequence ID" value="NZ_CP010802.1"/>
</dbReference>
<dbReference type="GO" id="GO:0005886">
    <property type="term" value="C:plasma membrane"/>
    <property type="evidence" value="ECO:0007669"/>
    <property type="project" value="UniProtKB-SubCell"/>
</dbReference>